<dbReference type="Gene3D" id="1.10.287.130">
    <property type="match status" value="1"/>
</dbReference>
<dbReference type="Pfam" id="PF13424">
    <property type="entry name" value="TPR_12"/>
    <property type="match status" value="1"/>
</dbReference>
<dbReference type="SUPFAM" id="SSF47384">
    <property type="entry name" value="Homodimeric domain of signal transducing histidine kinase"/>
    <property type="match status" value="1"/>
</dbReference>
<dbReference type="EC" id="2.7.13.3" evidence="2"/>
<dbReference type="SUPFAM" id="SSF48452">
    <property type="entry name" value="TPR-like"/>
    <property type="match status" value="2"/>
</dbReference>
<dbReference type="Gene3D" id="3.30.565.10">
    <property type="entry name" value="Histidine kinase-like ATPase, C-terminal domain"/>
    <property type="match status" value="1"/>
</dbReference>
<dbReference type="Gene3D" id="1.25.40.10">
    <property type="entry name" value="Tetratricopeptide repeat domain"/>
    <property type="match status" value="3"/>
</dbReference>
<dbReference type="SMART" id="SM00028">
    <property type="entry name" value="TPR"/>
    <property type="match status" value="7"/>
</dbReference>
<comment type="caution">
    <text evidence="8">The sequence shown here is derived from an EMBL/GenBank/DDBJ whole genome shotgun (WGS) entry which is preliminary data.</text>
</comment>
<evidence type="ECO:0000256" key="6">
    <source>
        <dbReference type="SAM" id="SignalP"/>
    </source>
</evidence>
<dbReference type="SMART" id="SM00387">
    <property type="entry name" value="HATPase_c"/>
    <property type="match status" value="1"/>
</dbReference>
<feature type="signal peptide" evidence="6">
    <location>
        <begin position="1"/>
        <end position="30"/>
    </location>
</feature>
<dbReference type="PANTHER" id="PTHR43065:SF42">
    <property type="entry name" value="TWO-COMPONENT SENSOR PPRA"/>
    <property type="match status" value="1"/>
</dbReference>
<evidence type="ECO:0000313" key="9">
    <source>
        <dbReference type="Proteomes" id="UP000321945"/>
    </source>
</evidence>
<keyword evidence="9" id="KW-1185">Reference proteome</keyword>
<dbReference type="InterPro" id="IPR004358">
    <property type="entry name" value="Sig_transdc_His_kin-like_C"/>
</dbReference>
<dbReference type="PROSITE" id="PS50109">
    <property type="entry name" value="HIS_KIN"/>
    <property type="match status" value="1"/>
</dbReference>
<accession>A0A5C6YQM5</accession>
<dbReference type="GO" id="GO:0000155">
    <property type="term" value="F:phosphorelay sensor kinase activity"/>
    <property type="evidence" value="ECO:0007669"/>
    <property type="project" value="InterPro"/>
</dbReference>
<dbReference type="InterPro" id="IPR036097">
    <property type="entry name" value="HisK_dim/P_sf"/>
</dbReference>
<dbReference type="SMART" id="SM00388">
    <property type="entry name" value="HisKA"/>
    <property type="match status" value="1"/>
</dbReference>
<organism evidence="8 9">
    <name type="scientific">Aequorivita lipolytica</name>
    <dbReference type="NCBI Taxonomy" id="153267"/>
    <lineage>
        <taxon>Bacteria</taxon>
        <taxon>Pseudomonadati</taxon>
        <taxon>Bacteroidota</taxon>
        <taxon>Flavobacteriia</taxon>
        <taxon>Flavobacteriales</taxon>
        <taxon>Flavobacteriaceae</taxon>
        <taxon>Aequorivita</taxon>
    </lineage>
</organism>
<dbReference type="Pfam" id="PF02518">
    <property type="entry name" value="HATPase_c"/>
    <property type="match status" value="1"/>
</dbReference>
<dbReference type="PANTHER" id="PTHR43065">
    <property type="entry name" value="SENSOR HISTIDINE KINASE"/>
    <property type="match status" value="1"/>
</dbReference>
<feature type="repeat" description="TPR" evidence="4">
    <location>
        <begin position="148"/>
        <end position="181"/>
    </location>
</feature>
<evidence type="ECO:0000313" key="8">
    <source>
        <dbReference type="EMBL" id="TXD69852.1"/>
    </source>
</evidence>
<keyword evidence="4" id="KW-0802">TPR repeat</keyword>
<reference evidence="8 9" key="1">
    <citation type="submission" date="2019-08" db="EMBL/GenBank/DDBJ databases">
        <title>Genome of Aequorivita lipolytica Y10-2 (type strain).</title>
        <authorList>
            <person name="Bowman J.P."/>
        </authorList>
    </citation>
    <scope>NUCLEOTIDE SEQUENCE [LARGE SCALE GENOMIC DNA]</scope>
    <source>
        <strain evidence="8 9">Y10-2</strain>
    </source>
</reference>
<comment type="catalytic activity">
    <reaction evidence="1">
        <text>ATP + protein L-histidine = ADP + protein N-phospho-L-histidine.</text>
        <dbReference type="EC" id="2.7.13.3"/>
    </reaction>
</comment>
<dbReference type="PRINTS" id="PR00344">
    <property type="entry name" value="BCTRLSENSOR"/>
</dbReference>
<dbReference type="EMBL" id="VORU01000003">
    <property type="protein sequence ID" value="TXD69852.1"/>
    <property type="molecule type" value="Genomic_DNA"/>
</dbReference>
<keyword evidence="5" id="KW-0472">Membrane</keyword>
<name>A0A5C6YQM5_9FLAO</name>
<dbReference type="InterPro" id="IPR011990">
    <property type="entry name" value="TPR-like_helical_dom_sf"/>
</dbReference>
<evidence type="ECO:0000259" key="7">
    <source>
        <dbReference type="PROSITE" id="PS50109"/>
    </source>
</evidence>
<dbReference type="OrthoDB" id="9809670at2"/>
<dbReference type="PROSITE" id="PS50005">
    <property type="entry name" value="TPR"/>
    <property type="match status" value="2"/>
</dbReference>
<dbReference type="AlphaFoldDB" id="A0A5C6YQM5"/>
<keyword evidence="3" id="KW-0597">Phosphoprotein</keyword>
<keyword evidence="6" id="KW-0732">Signal</keyword>
<dbReference type="InterPro" id="IPR003594">
    <property type="entry name" value="HATPase_dom"/>
</dbReference>
<dbReference type="Pfam" id="PF13181">
    <property type="entry name" value="TPR_8"/>
    <property type="match status" value="2"/>
</dbReference>
<feature type="repeat" description="TPR" evidence="4">
    <location>
        <begin position="348"/>
        <end position="381"/>
    </location>
</feature>
<evidence type="ECO:0000256" key="2">
    <source>
        <dbReference type="ARBA" id="ARBA00012438"/>
    </source>
</evidence>
<dbReference type="Proteomes" id="UP000321945">
    <property type="component" value="Unassembled WGS sequence"/>
</dbReference>
<dbReference type="InterPro" id="IPR036890">
    <property type="entry name" value="HATPase_C_sf"/>
</dbReference>
<dbReference type="RefSeq" id="WP_146743126.1">
    <property type="nucleotide sequence ID" value="NZ_CBCRZQ010000002.1"/>
</dbReference>
<feature type="domain" description="Histidine kinase" evidence="7">
    <location>
        <begin position="567"/>
        <end position="811"/>
    </location>
</feature>
<evidence type="ECO:0000256" key="3">
    <source>
        <dbReference type="ARBA" id="ARBA00022553"/>
    </source>
</evidence>
<dbReference type="InterPro" id="IPR003661">
    <property type="entry name" value="HisK_dim/P_dom"/>
</dbReference>
<evidence type="ECO:0000256" key="4">
    <source>
        <dbReference type="PROSITE-ProRule" id="PRU00339"/>
    </source>
</evidence>
<dbReference type="SUPFAM" id="SSF55874">
    <property type="entry name" value="ATPase domain of HSP90 chaperone/DNA topoisomerase II/histidine kinase"/>
    <property type="match status" value="1"/>
</dbReference>
<evidence type="ECO:0000256" key="1">
    <source>
        <dbReference type="ARBA" id="ARBA00000085"/>
    </source>
</evidence>
<dbReference type="InterPro" id="IPR005467">
    <property type="entry name" value="His_kinase_dom"/>
</dbReference>
<feature type="chain" id="PRO_5022741874" description="histidine kinase" evidence="6">
    <location>
        <begin position="31"/>
        <end position="811"/>
    </location>
</feature>
<dbReference type="InterPro" id="IPR019734">
    <property type="entry name" value="TPR_rpt"/>
</dbReference>
<proteinExistence type="predicted"/>
<dbReference type="CDD" id="cd00082">
    <property type="entry name" value="HisKA"/>
    <property type="match status" value="1"/>
</dbReference>
<feature type="transmembrane region" description="Helical" evidence="5">
    <location>
        <begin position="505"/>
        <end position="525"/>
    </location>
</feature>
<sequence>MMFKKLHIQTIKQMLLALTFCSLFAGSLMAQQQVDATKQKANALKAQLNRATSDSSRARLATQLSTTYRLLIENDSCKKYASLAIPLTNKFTTINNNSSIATKHKMIRAKAIENLGSVLSYENTTLGLDTLNVALRLWQETGNKPGIAMAYFTLAQGYGYKGDNLQAIEYFNKSIKLFEETNNKYDKASALISLGLEKRYLGNYGDALESTLKSLQIAKEIRDTTLMTDALLANGFNYMLAKSYPEALQDQRKALELYKLTKDSVGIARTYNDMGVTDMFANKLDDALINYKKALALRKKLGDVSGIGYSYSYISRIYKMQGKFEEAITNTKEGIKYALQWGDIRFIIDGYLDAGDIYLELKDYENALTNYNTALDIAKENKAFNYQAISLMQIGKVHTNSGNTKKALVALQMAEQVVLPRDYKTRRSIYDRMKDTYVKDNDYENAFESQFKFQQMNDSVNAAEKAEKITALTQQVIYENKRALQKASQDKEIAIQQSQIKQQKLIRNISIGGLLIVIGFAFVFFMRFKEKRKLNVALEESLFDLKATQKQLIQSEKMASLGELTAGIAHEIQNPLNFVNNFSDMSNELLDEMEAELDKGDIEEAKTIMADIKQNLEKINHHGKRAEGIVKGMLQHSRKSTDEKEPTDINVLADEYLRLAYHGLRAKDKSFNATLKTNFDETIGKIEIVPQDIGRVILNLITNAFYAVNEKKLAVDKDLTGLDSYQPTVSVSTKKLNNKVEISVKDNGNGIPQQVLDKIFQPFFTTKPTGQGTGLGLSMSYDIITKAHGGELKVETKEGEGTEFIIRLPIN</sequence>
<gene>
    <name evidence="8" type="ORF">ESV24_05285</name>
</gene>
<protein>
    <recommendedName>
        <fullName evidence="2">histidine kinase</fullName>
        <ecNumber evidence="2">2.7.13.3</ecNumber>
    </recommendedName>
</protein>
<evidence type="ECO:0000256" key="5">
    <source>
        <dbReference type="SAM" id="Phobius"/>
    </source>
</evidence>
<keyword evidence="5" id="KW-1133">Transmembrane helix</keyword>
<keyword evidence="5" id="KW-0812">Transmembrane</keyword>